<evidence type="ECO:0000313" key="2">
    <source>
        <dbReference type="EMBL" id="ODN41897.1"/>
    </source>
</evidence>
<sequence length="61" mass="7241">MEKIERTYVRDQGLSGSFKEMQLEQYSRDWLEPMRRKSGEGSWDDDYVSPRAKSKLDGYFG</sequence>
<feature type="region of interest" description="Disordered" evidence="1">
    <location>
        <begin position="36"/>
        <end position="61"/>
    </location>
</feature>
<dbReference type="RefSeq" id="WP_069311698.1">
    <property type="nucleotide sequence ID" value="NZ_MDTU01000001.1"/>
</dbReference>
<name>A0ABX2ZZA0_9GAMM</name>
<dbReference type="EMBL" id="MDTU01000001">
    <property type="protein sequence ID" value="ODN41897.1"/>
    <property type="molecule type" value="Genomic_DNA"/>
</dbReference>
<evidence type="ECO:0000313" key="3">
    <source>
        <dbReference type="Proteomes" id="UP000094329"/>
    </source>
</evidence>
<proteinExistence type="predicted"/>
<organism evidence="2 3">
    <name type="scientific">Piscirickettsia litoralis</name>
    <dbReference type="NCBI Taxonomy" id="1891921"/>
    <lineage>
        <taxon>Bacteria</taxon>
        <taxon>Pseudomonadati</taxon>
        <taxon>Pseudomonadota</taxon>
        <taxon>Gammaproteobacteria</taxon>
        <taxon>Thiotrichales</taxon>
        <taxon>Piscirickettsiaceae</taxon>
        <taxon>Piscirickettsia</taxon>
    </lineage>
</organism>
<evidence type="ECO:0000256" key="1">
    <source>
        <dbReference type="SAM" id="MobiDB-lite"/>
    </source>
</evidence>
<reference evidence="2 3" key="1">
    <citation type="submission" date="2016-08" db="EMBL/GenBank/DDBJ databases">
        <title>Draft genome sequence of Candidatus Piscirickettsia litoralis, from seawater.</title>
        <authorList>
            <person name="Wan X."/>
            <person name="Lee A.J."/>
            <person name="Hou S."/>
            <person name="Donachie S.P."/>
        </authorList>
    </citation>
    <scope>NUCLEOTIDE SEQUENCE [LARGE SCALE GENOMIC DNA]</scope>
    <source>
        <strain evidence="2 3">Y2</strain>
    </source>
</reference>
<accession>A0ABX2ZZA0</accession>
<gene>
    <name evidence="2" type="ORF">BGC07_01615</name>
</gene>
<keyword evidence="3" id="KW-1185">Reference proteome</keyword>
<dbReference type="Proteomes" id="UP000094329">
    <property type="component" value="Unassembled WGS sequence"/>
</dbReference>
<protein>
    <submittedName>
        <fullName evidence="2">Uncharacterized protein</fullName>
    </submittedName>
</protein>
<comment type="caution">
    <text evidence="2">The sequence shown here is derived from an EMBL/GenBank/DDBJ whole genome shotgun (WGS) entry which is preliminary data.</text>
</comment>